<evidence type="ECO:0000313" key="2">
    <source>
        <dbReference type="Proteomes" id="UP000322225"/>
    </source>
</evidence>
<reference evidence="1" key="2">
    <citation type="submission" date="2024-01" db="EMBL/GenBank/DDBJ databases">
        <title>Comparative genomics of Cryptococcus and Kwoniella reveals pathogenesis evolution and contrasting modes of karyotype evolution via chromosome fusion or intercentromeric recombination.</title>
        <authorList>
            <person name="Coelho M.A."/>
            <person name="David-Palma M."/>
            <person name="Shea T."/>
            <person name="Bowers K."/>
            <person name="McGinley-Smith S."/>
            <person name="Mohammad A.W."/>
            <person name="Gnirke A."/>
            <person name="Yurkov A.M."/>
            <person name="Nowrousian M."/>
            <person name="Sun S."/>
            <person name="Cuomo C.A."/>
            <person name="Heitman J."/>
        </authorList>
    </citation>
    <scope>NUCLEOTIDE SEQUENCE</scope>
    <source>
        <strain evidence="1">CBS 12478</strain>
    </source>
</reference>
<dbReference type="RefSeq" id="XP_031860036.1">
    <property type="nucleotide sequence ID" value="XM_032005789.1"/>
</dbReference>
<reference evidence="1" key="1">
    <citation type="submission" date="2017-08" db="EMBL/GenBank/DDBJ databases">
        <authorList>
            <person name="Cuomo C."/>
            <person name="Billmyre B."/>
            <person name="Heitman J."/>
        </authorList>
    </citation>
    <scope>NUCLEOTIDE SEQUENCE</scope>
    <source>
        <strain evidence="1">CBS 12478</strain>
    </source>
</reference>
<dbReference type="AlphaFoldDB" id="A0A5M6BW58"/>
<dbReference type="SUPFAM" id="SSF55347">
    <property type="entry name" value="Glyceraldehyde-3-phosphate dehydrogenase-like, C-terminal domain"/>
    <property type="match status" value="1"/>
</dbReference>
<protein>
    <submittedName>
        <fullName evidence="1">Uncharacterized protein</fullName>
    </submittedName>
</protein>
<dbReference type="InterPro" id="IPR000683">
    <property type="entry name" value="Gfo/Idh/MocA-like_OxRdtase_N"/>
</dbReference>
<dbReference type="Proteomes" id="UP000322225">
    <property type="component" value="Chromosome 6"/>
</dbReference>
<dbReference type="SUPFAM" id="SSF51735">
    <property type="entry name" value="NAD(P)-binding Rossmann-fold domains"/>
    <property type="match status" value="1"/>
</dbReference>
<dbReference type="GO" id="GO:0005737">
    <property type="term" value="C:cytoplasm"/>
    <property type="evidence" value="ECO:0007669"/>
    <property type="project" value="TreeGrafter"/>
</dbReference>
<organism evidence="1 2">
    <name type="scientific">Kwoniella shandongensis</name>
    <dbReference type="NCBI Taxonomy" id="1734106"/>
    <lineage>
        <taxon>Eukaryota</taxon>
        <taxon>Fungi</taxon>
        <taxon>Dikarya</taxon>
        <taxon>Basidiomycota</taxon>
        <taxon>Agaricomycotina</taxon>
        <taxon>Tremellomycetes</taxon>
        <taxon>Tremellales</taxon>
        <taxon>Cryptococcaceae</taxon>
        <taxon>Kwoniella</taxon>
    </lineage>
</organism>
<proteinExistence type="predicted"/>
<dbReference type="GO" id="GO:0000166">
    <property type="term" value="F:nucleotide binding"/>
    <property type="evidence" value="ECO:0007669"/>
    <property type="project" value="InterPro"/>
</dbReference>
<dbReference type="OrthoDB" id="64915at2759"/>
<sequence>MTPKVALLGSGVFAQASYLPALLSLSKSSDLILHTIWSRSSSSATTLHSQAVESGISPAPALQNGPDGLEAVLNDPEIDAVLLVLPITAQPELVRKAWKAGKHVISEKPLGKDVAEARGLIEEYEKEYKPKGLIWRVAENFAHEPVLRFTRDKLANTPELGPMLNWKLNFEAYVEDGSKYQATEWRTVPAYQGGFLLDGGVHFSALLRTVLPDSALPSSLVSFSHLHRTHLLPHDTLTAISLPSPSSTTSPNGPKTKLSSAIHTEKDLASQPGQSAPLGQIFMSFALPDTAPETRTPNGLIITYLNGVAKIVSDPKTREWIFNIYPANGSSVEKVEKRGSPEGVEVEIKHFANAIQAIKDGKKDGGVENYGEPRGALWDLAVIEGMLKSEGKELNLDQLIKGE</sequence>
<dbReference type="KEGG" id="ksn:43589941"/>
<dbReference type="Gene3D" id="3.40.50.720">
    <property type="entry name" value="NAD(P)-binding Rossmann-like Domain"/>
    <property type="match status" value="1"/>
</dbReference>
<name>A0A5M6BW58_9TREE</name>
<dbReference type="Gene3D" id="3.30.360.10">
    <property type="entry name" value="Dihydrodipicolinate Reductase, domain 2"/>
    <property type="match status" value="1"/>
</dbReference>
<dbReference type="EMBL" id="CP144056">
    <property type="protein sequence ID" value="WWD18996.1"/>
    <property type="molecule type" value="Genomic_DNA"/>
</dbReference>
<evidence type="ECO:0000313" key="1">
    <source>
        <dbReference type="EMBL" id="WWD18996.1"/>
    </source>
</evidence>
<dbReference type="Pfam" id="PF01408">
    <property type="entry name" value="GFO_IDH_MocA"/>
    <property type="match status" value="1"/>
</dbReference>
<gene>
    <name evidence="1" type="ORF">CI109_103453</name>
</gene>
<dbReference type="PANTHER" id="PTHR42840">
    <property type="entry name" value="NAD(P)-BINDING ROSSMANN-FOLD SUPERFAMILY PROTEIN-RELATED"/>
    <property type="match status" value="1"/>
</dbReference>
<dbReference type="PANTHER" id="PTHR42840:SF5">
    <property type="entry name" value="NAD(P)-BINDING ROSSMANN-FOLD SUPERFAMILY PROTEIN"/>
    <property type="match status" value="1"/>
</dbReference>
<dbReference type="GO" id="GO:0016491">
    <property type="term" value="F:oxidoreductase activity"/>
    <property type="evidence" value="ECO:0007669"/>
    <property type="project" value="TreeGrafter"/>
</dbReference>
<accession>A0A5M6BW58</accession>
<dbReference type="GO" id="GO:0006740">
    <property type="term" value="P:NADPH regeneration"/>
    <property type="evidence" value="ECO:0007669"/>
    <property type="project" value="TreeGrafter"/>
</dbReference>
<dbReference type="GeneID" id="43589941"/>
<dbReference type="InterPro" id="IPR036291">
    <property type="entry name" value="NAD(P)-bd_dom_sf"/>
</dbReference>
<keyword evidence="2" id="KW-1185">Reference proteome</keyword>